<evidence type="ECO:0000256" key="1">
    <source>
        <dbReference type="SAM" id="Phobius"/>
    </source>
</evidence>
<gene>
    <name evidence="2" type="ORF">ACD_3C00164G0008</name>
</gene>
<keyword evidence="1" id="KW-1133">Transmembrane helix</keyword>
<dbReference type="AlphaFoldDB" id="K2F9F1"/>
<comment type="caution">
    <text evidence="2">The sequence shown here is derived from an EMBL/GenBank/DDBJ whole genome shotgun (WGS) entry which is preliminary data.</text>
</comment>
<dbReference type="SUPFAM" id="SSF54523">
    <property type="entry name" value="Pili subunits"/>
    <property type="match status" value="1"/>
</dbReference>
<sequence length="809" mass="94928">MSKKIFINKQIAGFTLIEIITTIVILSVIAILGFTYANNYKLTQFNVKRTADIETLEGASKSYFEVNKNYPQPAWNKKYYDNNWAYEHSDPNAYWVSWFATSEIFWKQFLATTPMDPQTKNFYSYAKTLSSEPAYQFATILDNKWVYYAYVKWNYPGEVLGWLIKEHNWPNFVLNWSSKYLPYNPSEVKLSWKITAYSWSVSVNWSESNVDKDLMESDTVKVLAWWEAEIHLSDWSDLKLWNPTEDSEIIMKNLSYKQDDNLLTKVTIKLSLWEIWVKAPQLENGSDMSVETDNAAASVRGTIFWVTNDWAGNGSIWVVEWKIQIQSIINNKLENTISGNWIFTSWSWELHKSWSWEFFIQVDAWDEPVILNYLDSWDSSPIEIPATNSTWTISTEKKNGIKTPEVKINNAHYPKLKKLSKSSTWTINLSLENRWGNWMEIYGNRIFSNQFISSGSGEISFNSQQYGNAKYIWIRFCSIPNDYCSVTPTSTDMSQIIEKSDWSLDSDLPPINYYAPANVHNCTKQVPICSIWKRIDLANWELSFVDNITSSGTVTDTWSTGIAWDCVSPKVMVWWVGVTCFSSWLIAYAPYNLSWDINFYTSSWMVINKTYWSTVVWMNCTGYTWWNCTESNYTYRWANSPSQTDKNNSFAAYADWTKWIYLNAPVWDDWIKYSVPSSVLNNNFWVEISVRWKSLKRTSTNYLWWFWDNRLVLSSWKLKLAYKTWSLVVSKEIPFNSSSLGDNEFYSIRADFTSWWIKVFLDWTLKYQNADILHSPYLTDIYVWTSNAASSSNAPWDDIIDYVKMYNLN</sequence>
<dbReference type="InterPro" id="IPR012902">
    <property type="entry name" value="N_methyl_site"/>
</dbReference>
<proteinExistence type="predicted"/>
<evidence type="ECO:0000313" key="2">
    <source>
        <dbReference type="EMBL" id="EKE27726.1"/>
    </source>
</evidence>
<reference evidence="2" key="1">
    <citation type="journal article" date="2012" name="Science">
        <title>Fermentation, hydrogen, and sulfur metabolism in multiple uncultivated bacterial phyla.</title>
        <authorList>
            <person name="Wrighton K.C."/>
            <person name="Thomas B.C."/>
            <person name="Sharon I."/>
            <person name="Miller C.S."/>
            <person name="Castelle C.J."/>
            <person name="VerBerkmoes N.C."/>
            <person name="Wilkins M.J."/>
            <person name="Hettich R.L."/>
            <person name="Lipton M.S."/>
            <person name="Williams K.H."/>
            <person name="Long P.E."/>
            <person name="Banfield J.F."/>
        </authorList>
    </citation>
    <scope>NUCLEOTIDE SEQUENCE [LARGE SCALE GENOMIC DNA]</scope>
</reference>
<keyword evidence="1" id="KW-0812">Transmembrane</keyword>
<evidence type="ECO:0008006" key="3">
    <source>
        <dbReference type="Google" id="ProtNLM"/>
    </source>
</evidence>
<dbReference type="Gene3D" id="3.30.700.10">
    <property type="entry name" value="Glycoprotein, Type 4 Pilin"/>
    <property type="match status" value="1"/>
</dbReference>
<dbReference type="NCBIfam" id="TIGR02532">
    <property type="entry name" value="IV_pilin_GFxxxE"/>
    <property type="match status" value="1"/>
</dbReference>
<feature type="transmembrane region" description="Helical" evidence="1">
    <location>
        <begin position="12"/>
        <end position="37"/>
    </location>
</feature>
<protein>
    <recommendedName>
        <fullName evidence="3">Prepilin-type N-terminal cleavage/methylation domain-containing protein</fullName>
    </recommendedName>
</protein>
<dbReference type="InterPro" id="IPR045584">
    <property type="entry name" value="Pilin-like"/>
</dbReference>
<dbReference type="PROSITE" id="PS00409">
    <property type="entry name" value="PROKAR_NTER_METHYL"/>
    <property type="match status" value="1"/>
</dbReference>
<name>K2F9F1_9BACT</name>
<keyword evidence="1" id="KW-0472">Membrane</keyword>
<organism evidence="2">
    <name type="scientific">uncultured bacterium</name>
    <name type="common">gcode 4</name>
    <dbReference type="NCBI Taxonomy" id="1234023"/>
    <lineage>
        <taxon>Bacteria</taxon>
        <taxon>environmental samples</taxon>
    </lineage>
</organism>
<accession>K2F9F1</accession>
<dbReference type="EMBL" id="AMFJ01000438">
    <property type="protein sequence ID" value="EKE27726.1"/>
    <property type="molecule type" value="Genomic_DNA"/>
</dbReference>